<keyword evidence="4" id="KW-0564">Palmitate</keyword>
<name>A0A9J6NW69_9CLOT</name>
<sequence>MKRFKSILLITLAIMLTLMVGCKGKNEATSKENKKLTVAVNFAQTESTFKELEEIAKEYEKENEGIAVEIVTYPDYENTMQTKMGVGDLPDLLATHGWSVMRYGEYLEPLQNREWASKINSSIKSIMTDKDGTIYALPMDYDIAGVAFNKDVLDEVGVDPFKIKTWDDFKAACEKIKQAGKTPLYIGGSKDDWTIGNFFDWVAPSFLITNENKNYSEELVDGTFDWSNWEEVAQLLIDLQKSGYINKNINEGTWPEVGEQLAKGNAAFAFFGNYVIGEAKKFNENGNYGFMPVPSNSKDDEPAYITGERVALGVYKDSPLKEEGLKFIDFLAKPENVNRVAKVSGNPTGLVGEGYKTDAGEMNQYFEKAKDYRGFGYFDRVYLPSGMWGSLCKTGSGLVSGTMTPEDAAEQMKADYNKLRK</sequence>
<protein>
    <submittedName>
        <fullName evidence="7">Carbohydrate ABC transporter substrate-binding protein</fullName>
    </submittedName>
</protein>
<evidence type="ECO:0000313" key="7">
    <source>
        <dbReference type="EMBL" id="MCM1988308.1"/>
    </source>
</evidence>
<comment type="caution">
    <text evidence="7">The sequence shown here is derived from an EMBL/GenBank/DDBJ whole genome shotgun (WGS) entry which is preliminary data.</text>
</comment>
<evidence type="ECO:0000256" key="3">
    <source>
        <dbReference type="ARBA" id="ARBA00023136"/>
    </source>
</evidence>
<evidence type="ECO:0000256" key="5">
    <source>
        <dbReference type="ARBA" id="ARBA00023288"/>
    </source>
</evidence>
<dbReference type="AlphaFoldDB" id="A0A9J6NW69"/>
<dbReference type="PANTHER" id="PTHR43649">
    <property type="entry name" value="ARABINOSE-BINDING PROTEIN-RELATED"/>
    <property type="match status" value="1"/>
</dbReference>
<evidence type="ECO:0000313" key="8">
    <source>
        <dbReference type="Proteomes" id="UP001056429"/>
    </source>
</evidence>
<keyword evidence="2" id="KW-0732">Signal</keyword>
<evidence type="ECO:0000256" key="6">
    <source>
        <dbReference type="SAM" id="Coils"/>
    </source>
</evidence>
<keyword evidence="8" id="KW-1185">Reference proteome</keyword>
<evidence type="ECO:0000256" key="4">
    <source>
        <dbReference type="ARBA" id="ARBA00023139"/>
    </source>
</evidence>
<dbReference type="Pfam" id="PF01547">
    <property type="entry name" value="SBP_bac_1"/>
    <property type="match status" value="1"/>
</dbReference>
<evidence type="ECO:0000256" key="2">
    <source>
        <dbReference type="ARBA" id="ARBA00022729"/>
    </source>
</evidence>
<dbReference type="EMBL" id="JAGSOJ010000001">
    <property type="protein sequence ID" value="MCM1988308.1"/>
    <property type="molecule type" value="Genomic_DNA"/>
</dbReference>
<gene>
    <name evidence="7" type="ORF">KDK92_01040</name>
</gene>
<organism evidence="7 8">
    <name type="scientific">Oceanirhabdus seepicola</name>
    <dbReference type="NCBI Taxonomy" id="2828781"/>
    <lineage>
        <taxon>Bacteria</taxon>
        <taxon>Bacillati</taxon>
        <taxon>Bacillota</taxon>
        <taxon>Clostridia</taxon>
        <taxon>Eubacteriales</taxon>
        <taxon>Clostridiaceae</taxon>
        <taxon>Oceanirhabdus</taxon>
    </lineage>
</organism>
<accession>A0A9J6NW69</accession>
<keyword evidence="1" id="KW-1003">Cell membrane</keyword>
<dbReference type="SUPFAM" id="SSF53850">
    <property type="entry name" value="Periplasmic binding protein-like II"/>
    <property type="match status" value="1"/>
</dbReference>
<reference evidence="7" key="2">
    <citation type="submission" date="2021-04" db="EMBL/GenBank/DDBJ databases">
        <authorList>
            <person name="Dong X."/>
        </authorList>
    </citation>
    <scope>NUCLEOTIDE SEQUENCE</scope>
    <source>
        <strain evidence="7">ZWT</strain>
    </source>
</reference>
<dbReference type="InterPro" id="IPR006059">
    <property type="entry name" value="SBP"/>
</dbReference>
<reference evidence="7" key="1">
    <citation type="journal article" date="2021" name="mSystems">
        <title>Bacteria and Archaea Synergistically Convert Glycine Betaine to Biogenic Methane in the Formosa Cold Seep of the South China Sea.</title>
        <authorList>
            <person name="Li L."/>
            <person name="Zhang W."/>
            <person name="Zhang S."/>
            <person name="Song L."/>
            <person name="Sun Q."/>
            <person name="Zhang H."/>
            <person name="Xiang H."/>
            <person name="Dong X."/>
        </authorList>
    </citation>
    <scope>NUCLEOTIDE SEQUENCE</scope>
    <source>
        <strain evidence="7">ZWT</strain>
    </source>
</reference>
<keyword evidence="6" id="KW-0175">Coiled coil</keyword>
<proteinExistence type="predicted"/>
<dbReference type="PROSITE" id="PS51257">
    <property type="entry name" value="PROKAR_LIPOPROTEIN"/>
    <property type="match status" value="1"/>
</dbReference>
<feature type="coiled-coil region" evidence="6">
    <location>
        <begin position="42"/>
        <end position="69"/>
    </location>
</feature>
<dbReference type="Proteomes" id="UP001056429">
    <property type="component" value="Unassembled WGS sequence"/>
</dbReference>
<evidence type="ECO:0000256" key="1">
    <source>
        <dbReference type="ARBA" id="ARBA00022475"/>
    </source>
</evidence>
<keyword evidence="3" id="KW-0472">Membrane</keyword>
<dbReference type="InterPro" id="IPR050490">
    <property type="entry name" value="Bact_solute-bd_prot1"/>
</dbReference>
<dbReference type="Gene3D" id="3.40.190.10">
    <property type="entry name" value="Periplasmic binding protein-like II"/>
    <property type="match status" value="2"/>
</dbReference>
<dbReference type="PANTHER" id="PTHR43649:SF33">
    <property type="entry name" value="POLYGALACTURONAN_RHAMNOGALACTURONAN-BINDING PROTEIN YTCQ"/>
    <property type="match status" value="1"/>
</dbReference>
<keyword evidence="5" id="KW-0449">Lipoprotein</keyword>
<dbReference type="RefSeq" id="WP_250857170.1">
    <property type="nucleotide sequence ID" value="NZ_JAGSOJ010000001.1"/>
</dbReference>